<dbReference type="Gene3D" id="2.60.120.10">
    <property type="entry name" value="Jelly Rolls"/>
    <property type="match status" value="1"/>
</dbReference>
<dbReference type="EMBL" id="AYYN01000048">
    <property type="protein sequence ID" value="KRM76111.1"/>
    <property type="molecule type" value="Genomic_DNA"/>
</dbReference>
<dbReference type="SUPFAM" id="SSF46785">
    <property type="entry name" value="Winged helix' DNA-binding domain"/>
    <property type="match status" value="1"/>
</dbReference>
<proteinExistence type="predicted"/>
<protein>
    <recommendedName>
        <fullName evidence="3">Crp/Fnr family transcriptional regulator</fullName>
    </recommendedName>
</protein>
<evidence type="ECO:0000313" key="2">
    <source>
        <dbReference type="Proteomes" id="UP000051612"/>
    </source>
</evidence>
<evidence type="ECO:0008006" key="3">
    <source>
        <dbReference type="Google" id="ProtNLM"/>
    </source>
</evidence>
<reference evidence="1 2" key="1">
    <citation type="journal article" date="2015" name="Genome Announc.">
        <title>Expanding the biotechnology potential of lactobacilli through comparative genomics of 213 strains and associated genera.</title>
        <authorList>
            <person name="Sun Z."/>
            <person name="Harris H.M."/>
            <person name="McCann A."/>
            <person name="Guo C."/>
            <person name="Argimon S."/>
            <person name="Zhang W."/>
            <person name="Yang X."/>
            <person name="Jeffery I.B."/>
            <person name="Cooney J.C."/>
            <person name="Kagawa T.F."/>
            <person name="Liu W."/>
            <person name="Song Y."/>
            <person name="Salvetti E."/>
            <person name="Wrobel A."/>
            <person name="Rasinkangas P."/>
            <person name="Parkhill J."/>
            <person name="Rea M.C."/>
            <person name="O'Sullivan O."/>
            <person name="Ritari J."/>
            <person name="Douillard F.P."/>
            <person name="Paul Ross R."/>
            <person name="Yang R."/>
            <person name="Briner A.E."/>
            <person name="Felis G.E."/>
            <person name="de Vos W.M."/>
            <person name="Barrangou R."/>
            <person name="Klaenhammer T.R."/>
            <person name="Caufield P.W."/>
            <person name="Cui Y."/>
            <person name="Zhang H."/>
            <person name="O'Toole P.W."/>
        </authorList>
    </citation>
    <scope>NUCLEOTIDE SEQUENCE [LARGE SCALE GENOMIC DNA]</scope>
    <source>
        <strain evidence="1 2">DSM 20452</strain>
    </source>
</reference>
<gene>
    <name evidence="1" type="ORF">FC48_GL001974</name>
</gene>
<accession>A0A0R2B9D7</accession>
<dbReference type="InterPro" id="IPR036390">
    <property type="entry name" value="WH_DNA-bd_sf"/>
</dbReference>
<comment type="caution">
    <text evidence="1">The sequence shown here is derived from an EMBL/GenBank/DDBJ whole genome shotgun (WGS) entry which is preliminary data.</text>
</comment>
<dbReference type="Proteomes" id="UP000051612">
    <property type="component" value="Unassembled WGS sequence"/>
</dbReference>
<dbReference type="PATRIC" id="fig|1423772.3.peg.2109"/>
<dbReference type="SUPFAM" id="SSF51206">
    <property type="entry name" value="cAMP-binding domain-like"/>
    <property type="match status" value="1"/>
</dbReference>
<dbReference type="InterPro" id="IPR014710">
    <property type="entry name" value="RmlC-like_jellyroll"/>
</dbReference>
<dbReference type="AlphaFoldDB" id="A0A0R2B9D7"/>
<sequence length="248" mass="29587">MKINNYAKKENYVFDLIQKIGNLPEKDQEKFRASCRAMVYNYNDILMFNGFKGEFACFLVSGLVASRYYNFESDKDQYMTFYKQQELFYPSHEVFDEDHTEEELVVFSDKAIIVVIPEDIMHEYRDKSPFFNEMLREQMAYQLQKERLYNIYCNLSSTRERIKNTLFYLAVLYGKVTDENWIRLPRRIDQNVLASYTRASTSLVNMIVKEYCSQGLAKRGRRKLLLDRKLVMDYVAKTGFNKFLVEVE</sequence>
<dbReference type="InterPro" id="IPR018490">
    <property type="entry name" value="cNMP-bd_dom_sf"/>
</dbReference>
<organism evidence="1 2">
    <name type="scientific">Ligilactobacillus murinus DSM 20452 = NBRC 14221</name>
    <dbReference type="NCBI Taxonomy" id="1423772"/>
    <lineage>
        <taxon>Bacteria</taxon>
        <taxon>Bacillati</taxon>
        <taxon>Bacillota</taxon>
        <taxon>Bacilli</taxon>
        <taxon>Lactobacillales</taxon>
        <taxon>Lactobacillaceae</taxon>
        <taxon>Ligilactobacillus</taxon>
    </lineage>
</organism>
<evidence type="ECO:0000313" key="1">
    <source>
        <dbReference type="EMBL" id="KRM76111.1"/>
    </source>
</evidence>
<name>A0A0R2B9D7_9LACO</name>